<dbReference type="InterPro" id="IPR001584">
    <property type="entry name" value="Integrase_cat-core"/>
</dbReference>
<dbReference type="PROSITE" id="PS50994">
    <property type="entry name" value="INTEGRASE"/>
    <property type="match status" value="1"/>
</dbReference>
<protein>
    <submittedName>
        <fullName evidence="3">Uncharacterized protein K02A2.6-like</fullName>
    </submittedName>
</protein>
<dbReference type="KEGG" id="cvn:111116472"/>
<evidence type="ECO:0000313" key="3">
    <source>
        <dbReference type="RefSeq" id="XP_022311177.1"/>
    </source>
</evidence>
<dbReference type="PANTHER" id="PTHR37984">
    <property type="entry name" value="PROTEIN CBG26694"/>
    <property type="match status" value="1"/>
</dbReference>
<sequence length="156" mass="17590">MTSTTSENTINALRHLFSSYGLPVEIVSDNGPQFVSEEYEIFLKENGVRHIRSAAYHPASYGEAERAVRTFKQAMNERGSKASVKLEELVMSEQMQKDTPKLSPGVQTATALHYNENGMREQAFTKDGQQQYNIVVVDGLIAACKRTKMSRLSWRQ</sequence>
<dbReference type="InterPro" id="IPR050951">
    <property type="entry name" value="Retrovirus_Pol_polyprotein"/>
</dbReference>
<keyword evidence="2" id="KW-1185">Reference proteome</keyword>
<evidence type="ECO:0000313" key="2">
    <source>
        <dbReference type="Proteomes" id="UP000694844"/>
    </source>
</evidence>
<dbReference type="GO" id="GO:0003676">
    <property type="term" value="F:nucleic acid binding"/>
    <property type="evidence" value="ECO:0007669"/>
    <property type="project" value="InterPro"/>
</dbReference>
<accession>A0A8B8C641</accession>
<name>A0A8B8C641_CRAVI</name>
<dbReference type="RefSeq" id="XP_022311177.1">
    <property type="nucleotide sequence ID" value="XM_022455469.1"/>
</dbReference>
<proteinExistence type="predicted"/>
<dbReference type="Proteomes" id="UP000694844">
    <property type="component" value="Chromosome 10"/>
</dbReference>
<dbReference type="Gene3D" id="3.30.420.10">
    <property type="entry name" value="Ribonuclease H-like superfamily/Ribonuclease H"/>
    <property type="match status" value="1"/>
</dbReference>
<gene>
    <name evidence="3" type="primary">LOC111116472</name>
</gene>
<dbReference type="GO" id="GO:0015074">
    <property type="term" value="P:DNA integration"/>
    <property type="evidence" value="ECO:0007669"/>
    <property type="project" value="InterPro"/>
</dbReference>
<dbReference type="GeneID" id="111116472"/>
<reference evidence="3" key="1">
    <citation type="submission" date="2025-08" db="UniProtKB">
        <authorList>
            <consortium name="RefSeq"/>
        </authorList>
    </citation>
    <scope>IDENTIFICATION</scope>
    <source>
        <tissue evidence="3">Whole sample</tissue>
    </source>
</reference>
<dbReference type="Pfam" id="PF00665">
    <property type="entry name" value="rve"/>
    <property type="match status" value="1"/>
</dbReference>
<dbReference type="AlphaFoldDB" id="A0A8B8C641"/>
<evidence type="ECO:0000259" key="1">
    <source>
        <dbReference type="PROSITE" id="PS50994"/>
    </source>
</evidence>
<dbReference type="OrthoDB" id="7758825at2759"/>
<dbReference type="InterPro" id="IPR012337">
    <property type="entry name" value="RNaseH-like_sf"/>
</dbReference>
<organism evidence="2 3">
    <name type="scientific">Crassostrea virginica</name>
    <name type="common">Eastern oyster</name>
    <dbReference type="NCBI Taxonomy" id="6565"/>
    <lineage>
        <taxon>Eukaryota</taxon>
        <taxon>Metazoa</taxon>
        <taxon>Spiralia</taxon>
        <taxon>Lophotrochozoa</taxon>
        <taxon>Mollusca</taxon>
        <taxon>Bivalvia</taxon>
        <taxon>Autobranchia</taxon>
        <taxon>Pteriomorphia</taxon>
        <taxon>Ostreida</taxon>
        <taxon>Ostreoidea</taxon>
        <taxon>Ostreidae</taxon>
        <taxon>Crassostrea</taxon>
    </lineage>
</organism>
<feature type="domain" description="Integrase catalytic" evidence="1">
    <location>
        <begin position="1"/>
        <end position="73"/>
    </location>
</feature>
<dbReference type="InterPro" id="IPR036397">
    <property type="entry name" value="RNaseH_sf"/>
</dbReference>
<dbReference type="SUPFAM" id="SSF53098">
    <property type="entry name" value="Ribonuclease H-like"/>
    <property type="match status" value="1"/>
</dbReference>
<dbReference type="PANTHER" id="PTHR37984:SF5">
    <property type="entry name" value="PROTEIN NYNRIN-LIKE"/>
    <property type="match status" value="1"/>
</dbReference>